<name>A0A8S1DAD0_9INSE</name>
<keyword evidence="2" id="KW-1185">Reference proteome</keyword>
<proteinExistence type="predicted"/>
<evidence type="ECO:0000313" key="1">
    <source>
        <dbReference type="EMBL" id="CAB3377195.1"/>
    </source>
</evidence>
<dbReference type="EMBL" id="CADEPI010000140">
    <property type="protein sequence ID" value="CAB3377195.1"/>
    <property type="molecule type" value="Genomic_DNA"/>
</dbReference>
<accession>A0A8S1DAD0</accession>
<sequence>MLPPTPLKSILESVAKQQQVIGCVNKKRSDMQEVEQTTLAVLRQLCSVQQKPIDRASNRLVSIGFNQYNVQLPNRIHLDPLLLCLNVPPSSFPCLASRRRLVPGLPTTR</sequence>
<dbReference type="Proteomes" id="UP000494165">
    <property type="component" value="Unassembled WGS sequence"/>
</dbReference>
<organism evidence="1 2">
    <name type="scientific">Cloeon dipterum</name>
    <dbReference type="NCBI Taxonomy" id="197152"/>
    <lineage>
        <taxon>Eukaryota</taxon>
        <taxon>Metazoa</taxon>
        <taxon>Ecdysozoa</taxon>
        <taxon>Arthropoda</taxon>
        <taxon>Hexapoda</taxon>
        <taxon>Insecta</taxon>
        <taxon>Pterygota</taxon>
        <taxon>Palaeoptera</taxon>
        <taxon>Ephemeroptera</taxon>
        <taxon>Pisciforma</taxon>
        <taxon>Baetidae</taxon>
        <taxon>Cloeon</taxon>
    </lineage>
</organism>
<evidence type="ECO:0000313" key="2">
    <source>
        <dbReference type="Proteomes" id="UP000494165"/>
    </source>
</evidence>
<reference evidence="1 2" key="1">
    <citation type="submission" date="2020-04" db="EMBL/GenBank/DDBJ databases">
        <authorList>
            <person name="Alioto T."/>
            <person name="Alioto T."/>
            <person name="Gomez Garrido J."/>
        </authorList>
    </citation>
    <scope>NUCLEOTIDE SEQUENCE [LARGE SCALE GENOMIC DNA]</scope>
</reference>
<comment type="caution">
    <text evidence="1">The sequence shown here is derived from an EMBL/GenBank/DDBJ whole genome shotgun (WGS) entry which is preliminary data.</text>
</comment>
<protein>
    <submittedName>
        <fullName evidence="1">Uncharacterized protein</fullName>
    </submittedName>
</protein>
<gene>
    <name evidence="1" type="ORF">CLODIP_2_CD12377</name>
</gene>
<dbReference type="AlphaFoldDB" id="A0A8S1DAD0"/>